<dbReference type="KEGG" id="apln:108738325"/>
<keyword evidence="12" id="KW-1185">Reference proteome</keyword>
<dbReference type="InterPro" id="IPR036272">
    <property type="entry name" value="Methuselah_N_sf"/>
</dbReference>
<comment type="subcellular location">
    <subcellularLocation>
        <location evidence="1">Endomembrane system</location>
        <topology evidence="1">Multi-pass membrane protein</topology>
    </subcellularLocation>
</comment>
<dbReference type="Gene3D" id="1.20.1070.10">
    <property type="entry name" value="Rhodopsin 7-helix transmembrane proteins"/>
    <property type="match status" value="1"/>
</dbReference>
<comment type="similarity">
    <text evidence="2">Belongs to the G-protein coupled receptor 2 family. Mth subfamily.</text>
</comment>
<gene>
    <name evidence="13 14" type="primary">LOC108738325</name>
</gene>
<dbReference type="GeneID" id="108738325"/>
<evidence type="ECO:0000313" key="12">
    <source>
        <dbReference type="Proteomes" id="UP000192223"/>
    </source>
</evidence>
<dbReference type="Pfam" id="PF00002">
    <property type="entry name" value="7tm_2"/>
    <property type="match status" value="1"/>
</dbReference>
<dbReference type="RefSeq" id="XP_018327203.1">
    <property type="nucleotide sequence ID" value="XM_018471701.2"/>
</dbReference>
<dbReference type="Proteomes" id="UP000192223">
    <property type="component" value="Unplaced"/>
</dbReference>
<evidence type="ECO:0000256" key="9">
    <source>
        <dbReference type="ARBA" id="ARBA00023224"/>
    </source>
</evidence>
<dbReference type="GO" id="GO:0005886">
    <property type="term" value="C:plasma membrane"/>
    <property type="evidence" value="ECO:0007669"/>
    <property type="project" value="TreeGrafter"/>
</dbReference>
<organism evidence="12 13">
    <name type="scientific">Agrilus planipennis</name>
    <name type="common">Emerald ash borer</name>
    <name type="synonym">Agrilus marcopoli</name>
    <dbReference type="NCBI Taxonomy" id="224129"/>
    <lineage>
        <taxon>Eukaryota</taxon>
        <taxon>Metazoa</taxon>
        <taxon>Ecdysozoa</taxon>
        <taxon>Arthropoda</taxon>
        <taxon>Hexapoda</taxon>
        <taxon>Insecta</taxon>
        <taxon>Pterygota</taxon>
        <taxon>Neoptera</taxon>
        <taxon>Endopterygota</taxon>
        <taxon>Coleoptera</taxon>
        <taxon>Polyphaga</taxon>
        <taxon>Elateriformia</taxon>
        <taxon>Buprestoidea</taxon>
        <taxon>Buprestidae</taxon>
        <taxon>Agrilinae</taxon>
        <taxon>Agrilus</taxon>
    </lineage>
</organism>
<evidence type="ECO:0000256" key="3">
    <source>
        <dbReference type="ARBA" id="ARBA00022692"/>
    </source>
</evidence>
<proteinExistence type="inferred from homology"/>
<feature type="transmembrane region" description="Helical" evidence="10">
    <location>
        <begin position="308"/>
        <end position="331"/>
    </location>
</feature>
<keyword evidence="7 10" id="KW-0472">Membrane</keyword>
<dbReference type="InterPro" id="IPR051384">
    <property type="entry name" value="Mth_GPCR"/>
</dbReference>
<dbReference type="InterPro" id="IPR023311">
    <property type="entry name" value="Methusela_ecto_dom_2"/>
</dbReference>
<dbReference type="GO" id="GO:0012505">
    <property type="term" value="C:endomembrane system"/>
    <property type="evidence" value="ECO:0007669"/>
    <property type="project" value="UniProtKB-SubCell"/>
</dbReference>
<name>A0A1W4X330_AGRPL</name>
<keyword evidence="4" id="KW-0732">Signal</keyword>
<dbReference type="PANTHER" id="PTHR47154">
    <property type="entry name" value="G-PROTEIN COUPLED RECEPTOR MTH-RELATED"/>
    <property type="match status" value="1"/>
</dbReference>
<protein>
    <submittedName>
        <fullName evidence="13 14">Probable G-protein coupled receptor Mth-like 3 isoform X1</fullName>
    </submittedName>
</protein>
<dbReference type="Gene3D" id="2.170.180.11">
    <property type="entry name" value="Methuselah ectodomain, domain 2"/>
    <property type="match status" value="1"/>
</dbReference>
<dbReference type="AlphaFoldDB" id="A0A1W4X330"/>
<evidence type="ECO:0000313" key="13">
    <source>
        <dbReference type="RefSeq" id="XP_018327202.1"/>
    </source>
</evidence>
<feature type="transmembrane region" description="Helical" evidence="10">
    <location>
        <begin position="455"/>
        <end position="476"/>
    </location>
</feature>
<evidence type="ECO:0000256" key="6">
    <source>
        <dbReference type="ARBA" id="ARBA00023040"/>
    </source>
</evidence>
<evidence type="ECO:0000256" key="10">
    <source>
        <dbReference type="SAM" id="Phobius"/>
    </source>
</evidence>
<dbReference type="InterPro" id="IPR010596">
    <property type="entry name" value="Methuselah_N_dom"/>
</dbReference>
<keyword evidence="3 10" id="KW-0812">Transmembrane</keyword>
<evidence type="ECO:0000256" key="2">
    <source>
        <dbReference type="ARBA" id="ARBA00008979"/>
    </source>
</evidence>
<dbReference type="PROSITE" id="PS50261">
    <property type="entry name" value="G_PROTEIN_RECEP_F2_4"/>
    <property type="match status" value="1"/>
</dbReference>
<dbReference type="Pfam" id="PF06652">
    <property type="entry name" value="Methuselah_N"/>
    <property type="match status" value="1"/>
</dbReference>
<evidence type="ECO:0000256" key="4">
    <source>
        <dbReference type="ARBA" id="ARBA00022729"/>
    </source>
</evidence>
<dbReference type="InterPro" id="IPR017981">
    <property type="entry name" value="GPCR_2-like_7TM"/>
</dbReference>
<dbReference type="STRING" id="224129.A0A1W4X330"/>
<dbReference type="OrthoDB" id="6134459at2759"/>
<evidence type="ECO:0000256" key="1">
    <source>
        <dbReference type="ARBA" id="ARBA00004127"/>
    </source>
</evidence>
<sequence length="527" mass="61324">MTSRTRRGMNLFLATLTTFVFIFVFGISGVQISCPNFETKNFTDGVFYQKITDGKTFENDSILFNNVLYEKNNYFRRDGEIWGCICNVKQCVRKCCSEKEYFTNNCTEFDDDEIYSYDNVKNVTSENEREFHTIYGKPACPSVLFSADEDNFYLQEDGSLFLSETDIFNMDSYCINVFSTENPGYNELLAAVCTEDEEDDLRLFSAGMIISLPCLFITFLVYFLDPNRNFHGMCLMCYVSTLFCAYVFLIILQLHSDFEMSVCTALGILCYFFFLVSFFWLNIMCIHMWRIGGQQNFSRSKKANRNRFLAYSAYAWGVPLIMTGIVVALRFSFPEESNWLPSIGIRQCWFNDDLQSLIYFYGPVTVLITINITLFAITAIKILKAKKDTAILRKDEKERKTLLQRFLHRGPIKRSIQVEGFNLYSKLVLAMGVNWAMEVISFYFRFVDHMSPKWIWYFTDFCNACYGVFIFFVYAFKKVWTICKVRYYKMTGKPYEEKTVTQSTPRTVTSNVSYATSNNAESTAMIS</sequence>
<keyword evidence="9" id="KW-0807">Transducer</keyword>
<accession>A0A1W4X330</accession>
<evidence type="ECO:0000313" key="14">
    <source>
        <dbReference type="RefSeq" id="XP_018327203.1"/>
    </source>
</evidence>
<feature type="transmembrane region" description="Helical" evidence="10">
    <location>
        <begin position="203"/>
        <end position="223"/>
    </location>
</feature>
<feature type="transmembrane region" description="Helical" evidence="10">
    <location>
        <begin position="423"/>
        <end position="443"/>
    </location>
</feature>
<feature type="domain" description="G-protein coupled receptors family 2 profile 2" evidence="11">
    <location>
        <begin position="200"/>
        <end position="478"/>
    </location>
</feature>
<evidence type="ECO:0000256" key="5">
    <source>
        <dbReference type="ARBA" id="ARBA00022989"/>
    </source>
</evidence>
<dbReference type="SUPFAM" id="SSF63877">
    <property type="entry name" value="Methuselah ectodomain"/>
    <property type="match status" value="1"/>
</dbReference>
<dbReference type="InterPro" id="IPR000832">
    <property type="entry name" value="GPCR_2_secretin-like"/>
</dbReference>
<feature type="transmembrane region" description="Helical" evidence="10">
    <location>
        <begin position="235"/>
        <end position="254"/>
    </location>
</feature>
<reference evidence="13 14" key="1">
    <citation type="submission" date="2025-04" db="UniProtKB">
        <authorList>
            <consortium name="RefSeq"/>
        </authorList>
    </citation>
    <scope>IDENTIFICATION</scope>
    <source>
        <tissue evidence="13 14">Entire body</tissue>
    </source>
</reference>
<dbReference type="RefSeq" id="XP_018327202.1">
    <property type="nucleotide sequence ID" value="XM_018471700.2"/>
</dbReference>
<feature type="transmembrane region" description="Helical" evidence="10">
    <location>
        <begin position="266"/>
        <end position="287"/>
    </location>
</feature>
<dbReference type="GO" id="GO:0007166">
    <property type="term" value="P:cell surface receptor signaling pathway"/>
    <property type="evidence" value="ECO:0007669"/>
    <property type="project" value="InterPro"/>
</dbReference>
<dbReference type="CDD" id="cd15039">
    <property type="entry name" value="7tmB3_Methuselah-like"/>
    <property type="match status" value="1"/>
</dbReference>
<evidence type="ECO:0000256" key="8">
    <source>
        <dbReference type="ARBA" id="ARBA00023170"/>
    </source>
</evidence>
<feature type="transmembrane region" description="Helical" evidence="10">
    <location>
        <begin position="358"/>
        <end position="383"/>
    </location>
</feature>
<dbReference type="GO" id="GO:0008528">
    <property type="term" value="F:G protein-coupled peptide receptor activity"/>
    <property type="evidence" value="ECO:0007669"/>
    <property type="project" value="TreeGrafter"/>
</dbReference>
<keyword evidence="6" id="KW-0297">G-protein coupled receptor</keyword>
<evidence type="ECO:0000256" key="7">
    <source>
        <dbReference type="ARBA" id="ARBA00023136"/>
    </source>
</evidence>
<keyword evidence="8" id="KW-0675">Receptor</keyword>
<dbReference type="PANTHER" id="PTHR47154:SF2">
    <property type="entry name" value="G-PROTEIN COUPLED RECEPTOR MTH-RELATED"/>
    <property type="match status" value="1"/>
</dbReference>
<evidence type="ECO:0000259" key="11">
    <source>
        <dbReference type="PROSITE" id="PS50261"/>
    </source>
</evidence>
<keyword evidence="5 10" id="KW-1133">Transmembrane helix</keyword>